<evidence type="ECO:0000256" key="1">
    <source>
        <dbReference type="SAM" id="MobiDB-lite"/>
    </source>
</evidence>
<dbReference type="InterPro" id="IPR036844">
    <property type="entry name" value="Hint_dom_sf"/>
</dbReference>
<dbReference type="EMBL" id="ANAH02000001">
    <property type="protein sequence ID" value="EPX65349.1"/>
    <property type="molecule type" value="Genomic_DNA"/>
</dbReference>
<dbReference type="Gene3D" id="2.170.16.10">
    <property type="entry name" value="Hedgehog/Intein (Hint) domain"/>
    <property type="match status" value="1"/>
</dbReference>
<feature type="domain" description="Vint" evidence="2">
    <location>
        <begin position="304"/>
        <end position="368"/>
    </location>
</feature>
<dbReference type="Pfam" id="PF14623">
    <property type="entry name" value="Vint"/>
    <property type="match status" value="1"/>
</dbReference>
<gene>
    <name evidence="3" type="ORF">D187_000775</name>
</gene>
<evidence type="ECO:0000259" key="2">
    <source>
        <dbReference type="Pfam" id="PF14623"/>
    </source>
</evidence>
<sequence length="762" mass="81680">MEVLTEELFALQPDEVTNPVGVASREALKSRLRHAVAEGGAHRATFTGGAMDFRSFADVFFPERARFGNQDAVPDIGVRIEGIEVGTPGWTVYASSVICEGILAVTQKAREKLAPELVTQWLQSCAEAAAPRLVSVYATMLPRAHPRTGEVLARLQRLGALEAARSRYAQALLSDNWTTFKIKQMTPPNRWEGAAWEMFHHWVKLNALGLAHFEIDALADRVKARLNYPSEVGSAAWRVFARAPLNQPLRFQDFEGELTLGLKAEGMFSFGGQATPDPERWSQAFVAQQGGRFQRPRPTPPPSSCFGGESRVRMADGTTLPIRDVRPGDRVDTPAGPRTVRVVASVARARRPFFRIDGLDFRFSGSHPFAAHPGAPDAPGFLAVLPEAARLAVPTLVRHGVGPLAPGCALQAREAHGLVPWRVQHLVPEPSGDASEPVFDLILDFEREGCPGYFIGTAERQFLVQPEFPELAPWPRATTALTHALATVLARLEVLPEDTVLEAAAPELMEDLVPKALARLAHAPAEAPAALPEEPLEAAAALASLLHAEGPYERRLGQLVQSLVGYLMADLETALALFWRAVPARAEPAPEVLAVTLGALWGARGLPGSVALEVALPGAPFVPVTPASSRAATAFFQPLDRVLYAPWPRGEGAPVLRVRDGRGATAELPLSAGPTRLRRADVPLRSGDGRTVATLSLDVRGLSTTDAGAEQLRATVSSGPAPAVALGSALGAVLAERLARLAAHLLSSSLHPHARSSTHENA</sequence>
<organism evidence="3 4">
    <name type="scientific">Cystobacter fuscus (strain ATCC 25194 / DSM 2262 / NBRC 100088 / M29)</name>
    <dbReference type="NCBI Taxonomy" id="1242864"/>
    <lineage>
        <taxon>Bacteria</taxon>
        <taxon>Pseudomonadati</taxon>
        <taxon>Myxococcota</taxon>
        <taxon>Myxococcia</taxon>
        <taxon>Myxococcales</taxon>
        <taxon>Cystobacterineae</taxon>
        <taxon>Archangiaceae</taxon>
        <taxon>Cystobacter</taxon>
    </lineage>
</organism>
<accession>S9QVF6</accession>
<proteinExistence type="predicted"/>
<dbReference type="Proteomes" id="UP000011682">
    <property type="component" value="Unassembled WGS sequence"/>
</dbReference>
<dbReference type="InterPro" id="IPR039510">
    <property type="entry name" value="Vint_dom"/>
</dbReference>
<dbReference type="AlphaFoldDB" id="S9QVF6"/>
<name>S9QVF6_CYSF2</name>
<protein>
    <recommendedName>
        <fullName evidence="2">Vint domain-containing protein</fullName>
    </recommendedName>
</protein>
<evidence type="ECO:0000313" key="3">
    <source>
        <dbReference type="EMBL" id="EPX65349.1"/>
    </source>
</evidence>
<dbReference type="SUPFAM" id="SSF51294">
    <property type="entry name" value="Hedgehog/intein (Hint) domain"/>
    <property type="match status" value="1"/>
</dbReference>
<reference evidence="3" key="1">
    <citation type="submission" date="2013-05" db="EMBL/GenBank/DDBJ databases">
        <title>Genome assembly of Cystobacter fuscus DSM 2262.</title>
        <authorList>
            <person name="Sharma G."/>
            <person name="Khatri I."/>
            <person name="Kaur C."/>
            <person name="Mayilraj S."/>
            <person name="Subramanian S."/>
        </authorList>
    </citation>
    <scope>NUCLEOTIDE SEQUENCE [LARGE SCALE GENOMIC DNA]</scope>
    <source>
        <strain evidence="3">DSM 2262</strain>
    </source>
</reference>
<dbReference type="eggNOG" id="ENOG502ZHCE">
    <property type="taxonomic scope" value="Bacteria"/>
</dbReference>
<keyword evidence="4" id="KW-1185">Reference proteome</keyword>
<feature type="region of interest" description="Disordered" evidence="1">
    <location>
        <begin position="290"/>
        <end position="311"/>
    </location>
</feature>
<comment type="caution">
    <text evidence="3">The sequence shown here is derived from an EMBL/GenBank/DDBJ whole genome shotgun (WGS) entry which is preliminary data.</text>
</comment>
<evidence type="ECO:0000313" key="4">
    <source>
        <dbReference type="Proteomes" id="UP000011682"/>
    </source>
</evidence>